<feature type="transmembrane region" description="Helical" evidence="6">
    <location>
        <begin position="263"/>
        <end position="285"/>
    </location>
</feature>
<dbReference type="InterPro" id="IPR020846">
    <property type="entry name" value="MFS_dom"/>
</dbReference>
<gene>
    <name evidence="8" type="ORF">D3872_04425</name>
</gene>
<protein>
    <submittedName>
        <fullName evidence="8">MFS transporter</fullName>
    </submittedName>
</protein>
<evidence type="ECO:0000259" key="7">
    <source>
        <dbReference type="PROSITE" id="PS50850"/>
    </source>
</evidence>
<organism evidence="8 9">
    <name type="scientific">Massilia cavernae</name>
    <dbReference type="NCBI Taxonomy" id="2320864"/>
    <lineage>
        <taxon>Bacteria</taxon>
        <taxon>Pseudomonadati</taxon>
        <taxon>Pseudomonadota</taxon>
        <taxon>Betaproteobacteria</taxon>
        <taxon>Burkholderiales</taxon>
        <taxon>Oxalobacteraceae</taxon>
        <taxon>Telluria group</taxon>
        <taxon>Massilia</taxon>
    </lineage>
</organism>
<keyword evidence="5 6" id="KW-0472">Membrane</keyword>
<name>A0A418Y6G9_9BURK</name>
<proteinExistence type="predicted"/>
<comment type="subcellular location">
    <subcellularLocation>
        <location evidence="1">Membrane</location>
        <topology evidence="1">Multi-pass membrane protein</topology>
    </subcellularLocation>
</comment>
<dbReference type="PANTHER" id="PTHR23505:SF79">
    <property type="entry name" value="PROTEIN SPINSTER"/>
    <property type="match status" value="1"/>
</dbReference>
<dbReference type="OrthoDB" id="7002695at2"/>
<feature type="transmembrane region" description="Helical" evidence="6">
    <location>
        <begin position="184"/>
        <end position="207"/>
    </location>
</feature>
<feature type="transmembrane region" description="Helical" evidence="6">
    <location>
        <begin position="360"/>
        <end position="383"/>
    </location>
</feature>
<evidence type="ECO:0000313" key="9">
    <source>
        <dbReference type="Proteomes" id="UP000284006"/>
    </source>
</evidence>
<evidence type="ECO:0000256" key="4">
    <source>
        <dbReference type="ARBA" id="ARBA00022989"/>
    </source>
</evidence>
<feature type="transmembrane region" description="Helical" evidence="6">
    <location>
        <begin position="94"/>
        <end position="117"/>
    </location>
</feature>
<dbReference type="InterPro" id="IPR011701">
    <property type="entry name" value="MFS"/>
</dbReference>
<dbReference type="AlphaFoldDB" id="A0A418Y6G9"/>
<evidence type="ECO:0000313" key="8">
    <source>
        <dbReference type="EMBL" id="RJG23483.1"/>
    </source>
</evidence>
<evidence type="ECO:0000256" key="5">
    <source>
        <dbReference type="ARBA" id="ARBA00023136"/>
    </source>
</evidence>
<evidence type="ECO:0000256" key="2">
    <source>
        <dbReference type="ARBA" id="ARBA00022448"/>
    </source>
</evidence>
<dbReference type="SUPFAM" id="SSF103473">
    <property type="entry name" value="MFS general substrate transporter"/>
    <property type="match status" value="1"/>
</dbReference>
<dbReference type="InterPro" id="IPR044770">
    <property type="entry name" value="MFS_spinster-like"/>
</dbReference>
<dbReference type="EMBL" id="QYUP01000042">
    <property type="protein sequence ID" value="RJG23483.1"/>
    <property type="molecule type" value="Genomic_DNA"/>
</dbReference>
<dbReference type="GO" id="GO:0022857">
    <property type="term" value="F:transmembrane transporter activity"/>
    <property type="evidence" value="ECO:0007669"/>
    <property type="project" value="InterPro"/>
</dbReference>
<dbReference type="PROSITE" id="PS50850">
    <property type="entry name" value="MFS"/>
    <property type="match status" value="1"/>
</dbReference>
<feature type="transmembrane region" description="Helical" evidence="6">
    <location>
        <begin position="213"/>
        <end position="233"/>
    </location>
</feature>
<feature type="transmembrane region" description="Helical" evidence="6">
    <location>
        <begin position="335"/>
        <end position="354"/>
    </location>
</feature>
<dbReference type="Proteomes" id="UP000284006">
    <property type="component" value="Unassembled WGS sequence"/>
</dbReference>
<dbReference type="Pfam" id="PF07690">
    <property type="entry name" value="MFS_1"/>
    <property type="match status" value="1"/>
</dbReference>
<feature type="transmembrane region" description="Helical" evidence="6">
    <location>
        <begin position="300"/>
        <end position="323"/>
    </location>
</feature>
<reference evidence="8 9" key="1">
    <citation type="submission" date="2018-09" db="EMBL/GenBank/DDBJ databases">
        <authorList>
            <person name="Zhu H."/>
        </authorList>
    </citation>
    <scope>NUCLEOTIDE SEQUENCE [LARGE SCALE GENOMIC DNA]</scope>
    <source>
        <strain evidence="8 9">K1S02-61</strain>
    </source>
</reference>
<keyword evidence="2" id="KW-0813">Transport</keyword>
<sequence>MAKPARRSGLIQLTSRGRRRRLIPFIEGDSPIMISNDNETLASAAPSTSSPQRKAAIALAILTVTNLLNYYDRTLIVVVSQPLRDEFNLTDTQYGLLAGPAFVLVYALSSLVFGWLADRHNRRTIICSALAAWSIMTALVGLAQSFALLALARAGVGVGEGGANPAGMSLLSDHYPPVRRTFALAIYTAGGMFGLFLSFVLGSWIAVQYGWRAVFIVAAIPGLILALCGLLLLSEPPRGRFETTPPQLFSYREGLQRLRANRAFVWGCSAAAMGTFGSLGMVIWLPQFFIRTHGLTVQQIGLYFGPTAALGLFAGVIAGGMIGSRMARTSLAEPLILCVVANFTLIPLYLLALWSPNLPLALVLTFAAMAISTSYSPAFLAAVQNICEPSTRGTASAVCNVVIAIIGQGLLPLSIGVVSDALAPVAGAASLRWALTISTGFMLISGLLFITTLRLSVRHYAAANPLASAIQE</sequence>
<feature type="transmembrane region" description="Helical" evidence="6">
    <location>
        <begin position="123"/>
        <end position="143"/>
    </location>
</feature>
<comment type="caution">
    <text evidence="8">The sequence shown here is derived from an EMBL/GenBank/DDBJ whole genome shotgun (WGS) entry which is preliminary data.</text>
</comment>
<feature type="transmembrane region" description="Helical" evidence="6">
    <location>
        <begin position="430"/>
        <end position="450"/>
    </location>
</feature>
<dbReference type="PANTHER" id="PTHR23505">
    <property type="entry name" value="SPINSTER"/>
    <property type="match status" value="1"/>
</dbReference>
<accession>A0A418Y6G9</accession>
<evidence type="ECO:0000256" key="1">
    <source>
        <dbReference type="ARBA" id="ARBA00004141"/>
    </source>
</evidence>
<evidence type="ECO:0000256" key="3">
    <source>
        <dbReference type="ARBA" id="ARBA00022692"/>
    </source>
</evidence>
<feature type="domain" description="Major facilitator superfamily (MFS) profile" evidence="7">
    <location>
        <begin position="58"/>
        <end position="458"/>
    </location>
</feature>
<dbReference type="GO" id="GO:0016020">
    <property type="term" value="C:membrane"/>
    <property type="evidence" value="ECO:0007669"/>
    <property type="project" value="UniProtKB-SubCell"/>
</dbReference>
<evidence type="ECO:0000256" key="6">
    <source>
        <dbReference type="SAM" id="Phobius"/>
    </source>
</evidence>
<keyword evidence="3 6" id="KW-0812">Transmembrane</keyword>
<keyword evidence="4 6" id="KW-1133">Transmembrane helix</keyword>
<dbReference type="Gene3D" id="1.20.1250.20">
    <property type="entry name" value="MFS general substrate transporter like domains"/>
    <property type="match status" value="1"/>
</dbReference>
<feature type="transmembrane region" description="Helical" evidence="6">
    <location>
        <begin position="395"/>
        <end position="418"/>
    </location>
</feature>
<keyword evidence="9" id="KW-1185">Reference proteome</keyword>
<dbReference type="CDD" id="cd17328">
    <property type="entry name" value="MFS_spinster_like"/>
    <property type="match status" value="1"/>
</dbReference>
<dbReference type="InterPro" id="IPR036259">
    <property type="entry name" value="MFS_trans_sf"/>
</dbReference>